<organism evidence="1">
    <name type="scientific">Strongyloides ratti</name>
    <name type="common">Parasitic roundworm</name>
    <dbReference type="NCBI Taxonomy" id="34506"/>
    <lineage>
        <taxon>Eukaryota</taxon>
        <taxon>Metazoa</taxon>
        <taxon>Ecdysozoa</taxon>
        <taxon>Nematoda</taxon>
        <taxon>Chromadorea</taxon>
        <taxon>Rhabditida</taxon>
        <taxon>Tylenchina</taxon>
        <taxon>Panagrolaimomorpha</taxon>
        <taxon>Strongyloidoidea</taxon>
        <taxon>Strongyloididae</taxon>
        <taxon>Strongyloides</taxon>
    </lineage>
</organism>
<dbReference type="CTD" id="36377745"/>
<dbReference type="Proteomes" id="UP000035682">
    <property type="component" value="Unplaced"/>
</dbReference>
<dbReference type="WormBase" id="SRAE_2000006200">
    <property type="protein sequence ID" value="SRP03872"/>
    <property type="gene ID" value="WBGene00260251"/>
</dbReference>
<name>A0A090L6F4_STRRB</name>
<accession>A0A090L6F4</accession>
<reference evidence="3" key="2">
    <citation type="submission" date="2020-12" db="UniProtKB">
        <authorList>
            <consortium name="WormBaseParasite"/>
        </authorList>
    </citation>
    <scope>IDENTIFICATION</scope>
</reference>
<evidence type="ECO:0000313" key="4">
    <source>
        <dbReference type="WormBase" id="SRAE_2000006200"/>
    </source>
</evidence>
<keyword evidence="2" id="KW-1185">Reference proteome</keyword>
<evidence type="ECO:0000313" key="2">
    <source>
        <dbReference type="Proteomes" id="UP000035682"/>
    </source>
</evidence>
<sequence length="174" mass="20586">MDCKSLKSPRLTEYKRNCIPQDEDEFITMQKELYEEIFSEEYDILDEFKRQYMEYSITESEIAITSSNDEKKFVMCPHCYNGNIKVRKISKFVVVVACKNCDFDHTFYNEHICPDEDDINELFQIATAKHQKTGCYKKASISSVKGNDIFGKDSFLFIKCSECQYDNKFNFEFF</sequence>
<dbReference type="GeneID" id="36377745"/>
<proteinExistence type="predicted"/>
<reference evidence="1 2" key="1">
    <citation type="submission" date="2014-09" db="EMBL/GenBank/DDBJ databases">
        <authorList>
            <person name="Martin A.A."/>
        </authorList>
    </citation>
    <scope>NUCLEOTIDE SEQUENCE</scope>
    <source>
        <strain evidence="2">ED321</strain>
        <strain evidence="1">ED321 Heterogonic</strain>
    </source>
</reference>
<evidence type="ECO:0000313" key="1">
    <source>
        <dbReference type="EMBL" id="CEF65381.1"/>
    </source>
</evidence>
<dbReference type="AlphaFoldDB" id="A0A090L6F4"/>
<protein>
    <submittedName>
        <fullName evidence="3">RPA_interact_C domain-containing protein</fullName>
    </submittedName>
</protein>
<dbReference type="STRING" id="34506.A0A090L6F4"/>
<dbReference type="EMBL" id="LN609529">
    <property type="protein sequence ID" value="CEF65381.1"/>
    <property type="molecule type" value="Genomic_DNA"/>
</dbReference>
<evidence type="ECO:0000313" key="3">
    <source>
        <dbReference type="WBParaSite" id="SRAE_2000006200.1"/>
    </source>
</evidence>
<dbReference type="WBParaSite" id="SRAE_2000006200.1">
    <property type="protein sequence ID" value="SRAE_2000006200.1"/>
    <property type="gene ID" value="WBGene00260251"/>
</dbReference>
<dbReference type="RefSeq" id="XP_024504581.1">
    <property type="nucleotide sequence ID" value="XM_024650845.1"/>
</dbReference>
<gene>
    <name evidence="1 3 4" type="ORF">SRAE_2000006200</name>
</gene>